<sequence length="318" mass="33257">SAVWGASTWAWNAQAWKWYGRWRTMNTVPESSPGTGPMLPGFETCESATERWPTPAAYSHGPDSNPPGITKLDSAVRPELASHPSTSSAAASPASPSPTLAGDWAPRTNAGYGPSSGVSFARLGPTGCWLRTSQGYVQPMLDGSLEEYCETWPRAGMTRSGTAYRLQGLGLHTSESGCSSWPTPQAHDTAKGKAERVGRYGTEHGGRNLNDEVAMWPTPAAGMADRGDRGDLNTAVKGLPSPSGHTKMLPTPTQSDGMGGPGCSGRDGGKNLRTVAGGQLSATWTELLMGLPAGWTELLDGNAASPEPPKGKETGCSD</sequence>
<proteinExistence type="predicted"/>
<feature type="non-terminal residue" evidence="2">
    <location>
        <position position="1"/>
    </location>
</feature>
<feature type="region of interest" description="Disordered" evidence="1">
    <location>
        <begin position="77"/>
        <end position="108"/>
    </location>
</feature>
<name>A0A0F8ZNR3_9ZZZZ</name>
<protein>
    <submittedName>
        <fullName evidence="2">Uncharacterized protein</fullName>
    </submittedName>
</protein>
<feature type="compositionally biased region" description="Gly residues" evidence="1">
    <location>
        <begin position="257"/>
        <end position="266"/>
    </location>
</feature>
<evidence type="ECO:0000313" key="2">
    <source>
        <dbReference type="EMBL" id="KKK87640.1"/>
    </source>
</evidence>
<evidence type="ECO:0000256" key="1">
    <source>
        <dbReference type="SAM" id="MobiDB-lite"/>
    </source>
</evidence>
<dbReference type="EMBL" id="LAZR01050305">
    <property type="protein sequence ID" value="KKK87640.1"/>
    <property type="molecule type" value="Genomic_DNA"/>
</dbReference>
<accession>A0A0F8ZNR3</accession>
<comment type="caution">
    <text evidence="2">The sequence shown here is derived from an EMBL/GenBank/DDBJ whole genome shotgun (WGS) entry which is preliminary data.</text>
</comment>
<feature type="compositionally biased region" description="Basic and acidic residues" evidence="1">
    <location>
        <begin position="309"/>
        <end position="318"/>
    </location>
</feature>
<feature type="region of interest" description="Disordered" evidence="1">
    <location>
        <begin position="237"/>
        <end position="270"/>
    </location>
</feature>
<feature type="compositionally biased region" description="Low complexity" evidence="1">
    <location>
        <begin position="81"/>
        <end position="101"/>
    </location>
</feature>
<feature type="region of interest" description="Disordered" evidence="1">
    <location>
        <begin position="299"/>
        <end position="318"/>
    </location>
</feature>
<dbReference type="AlphaFoldDB" id="A0A0F8ZNR3"/>
<feature type="region of interest" description="Disordered" evidence="1">
    <location>
        <begin position="53"/>
        <end position="72"/>
    </location>
</feature>
<organism evidence="2">
    <name type="scientific">marine sediment metagenome</name>
    <dbReference type="NCBI Taxonomy" id="412755"/>
    <lineage>
        <taxon>unclassified sequences</taxon>
        <taxon>metagenomes</taxon>
        <taxon>ecological metagenomes</taxon>
    </lineage>
</organism>
<reference evidence="2" key="1">
    <citation type="journal article" date="2015" name="Nature">
        <title>Complex archaea that bridge the gap between prokaryotes and eukaryotes.</title>
        <authorList>
            <person name="Spang A."/>
            <person name="Saw J.H."/>
            <person name="Jorgensen S.L."/>
            <person name="Zaremba-Niedzwiedzka K."/>
            <person name="Martijn J."/>
            <person name="Lind A.E."/>
            <person name="van Eijk R."/>
            <person name="Schleper C."/>
            <person name="Guy L."/>
            <person name="Ettema T.J."/>
        </authorList>
    </citation>
    <scope>NUCLEOTIDE SEQUENCE</scope>
</reference>
<gene>
    <name evidence="2" type="ORF">LCGC14_2751210</name>
</gene>